<dbReference type="EMBL" id="PKKM01000010">
    <property type="protein sequence ID" value="PKY64059.1"/>
    <property type="molecule type" value="Genomic_DNA"/>
</dbReference>
<evidence type="ECO:0000313" key="3">
    <source>
        <dbReference type="Proteomes" id="UP000234198"/>
    </source>
</evidence>
<organism evidence="2 3">
    <name type="scientific">Schaalia odontolytica</name>
    <dbReference type="NCBI Taxonomy" id="1660"/>
    <lineage>
        <taxon>Bacteria</taxon>
        <taxon>Bacillati</taxon>
        <taxon>Actinomycetota</taxon>
        <taxon>Actinomycetes</taxon>
        <taxon>Actinomycetales</taxon>
        <taxon>Actinomycetaceae</taxon>
        <taxon>Schaalia</taxon>
    </lineage>
</organism>
<name>A0A2I1HYU7_9ACTO</name>
<evidence type="ECO:0000313" key="2">
    <source>
        <dbReference type="EMBL" id="PKY64059.1"/>
    </source>
</evidence>
<comment type="caution">
    <text evidence="2">The sequence shown here is derived from an EMBL/GenBank/DDBJ whole genome shotgun (WGS) entry which is preliminary data.</text>
</comment>
<dbReference type="AlphaFoldDB" id="A0A2I1HYU7"/>
<gene>
    <name evidence="2" type="ORF">CYJ22_07665</name>
</gene>
<reference evidence="2 3" key="1">
    <citation type="submission" date="2017-12" db="EMBL/GenBank/DDBJ databases">
        <title>Phylogenetic diversity of female urinary microbiome.</title>
        <authorList>
            <person name="Thomas-White K."/>
            <person name="Wolfe A.J."/>
        </authorList>
    </citation>
    <scope>NUCLEOTIDE SEQUENCE [LARGE SCALE GENOMIC DNA]</scope>
    <source>
        <strain evidence="2 3">UMB0018</strain>
    </source>
</reference>
<dbReference type="Proteomes" id="UP000234198">
    <property type="component" value="Unassembled WGS sequence"/>
</dbReference>
<evidence type="ECO:0000256" key="1">
    <source>
        <dbReference type="SAM" id="MobiDB-lite"/>
    </source>
</evidence>
<protein>
    <submittedName>
        <fullName evidence="2">Uncharacterized protein</fullName>
    </submittedName>
</protein>
<sequence>MAGLLVEGLALLGRAAWCARGRRPAREIATREPKGSEWSISKPGQALPPPTGAAAWASSMSGRACSAF</sequence>
<accession>A0A2I1HYU7</accession>
<proteinExistence type="predicted"/>
<feature type="region of interest" description="Disordered" evidence="1">
    <location>
        <begin position="27"/>
        <end position="55"/>
    </location>
</feature>